<dbReference type="OrthoDB" id="9813836at2"/>
<dbReference type="PROSITE" id="PS50240">
    <property type="entry name" value="TRYPSIN_DOM"/>
    <property type="match status" value="1"/>
</dbReference>
<dbReference type="Pfam" id="PF00089">
    <property type="entry name" value="Trypsin"/>
    <property type="match status" value="1"/>
</dbReference>
<organism evidence="2 3">
    <name type="scientific">Novipirellula aureliae</name>
    <dbReference type="NCBI Taxonomy" id="2527966"/>
    <lineage>
        <taxon>Bacteria</taxon>
        <taxon>Pseudomonadati</taxon>
        <taxon>Planctomycetota</taxon>
        <taxon>Planctomycetia</taxon>
        <taxon>Pirellulales</taxon>
        <taxon>Pirellulaceae</taxon>
        <taxon>Novipirellula</taxon>
    </lineage>
</organism>
<evidence type="ECO:0000313" key="3">
    <source>
        <dbReference type="Proteomes" id="UP000315471"/>
    </source>
</evidence>
<dbReference type="RefSeq" id="WP_146601464.1">
    <property type="nucleotide sequence ID" value="NZ_SJPY01000007.1"/>
</dbReference>
<dbReference type="SUPFAM" id="SSF50494">
    <property type="entry name" value="Trypsin-like serine proteases"/>
    <property type="match status" value="1"/>
</dbReference>
<dbReference type="InterPro" id="IPR001254">
    <property type="entry name" value="Trypsin_dom"/>
</dbReference>
<protein>
    <submittedName>
        <fullName evidence="2">Trypsin</fullName>
    </submittedName>
</protein>
<dbReference type="InterPro" id="IPR009003">
    <property type="entry name" value="Peptidase_S1_PA"/>
</dbReference>
<dbReference type="AlphaFoldDB" id="A0A5C6DKS6"/>
<dbReference type="PROSITE" id="PS00135">
    <property type="entry name" value="TRYPSIN_SER"/>
    <property type="match status" value="1"/>
</dbReference>
<dbReference type="InterPro" id="IPR033116">
    <property type="entry name" value="TRYPSIN_SER"/>
</dbReference>
<proteinExistence type="predicted"/>
<reference evidence="2 3" key="1">
    <citation type="submission" date="2019-02" db="EMBL/GenBank/DDBJ databases">
        <title>Deep-cultivation of Planctomycetes and their phenomic and genomic characterization uncovers novel biology.</title>
        <authorList>
            <person name="Wiegand S."/>
            <person name="Jogler M."/>
            <person name="Boedeker C."/>
            <person name="Pinto D."/>
            <person name="Vollmers J."/>
            <person name="Rivas-Marin E."/>
            <person name="Kohn T."/>
            <person name="Peeters S.H."/>
            <person name="Heuer A."/>
            <person name="Rast P."/>
            <person name="Oberbeckmann S."/>
            <person name="Bunk B."/>
            <person name="Jeske O."/>
            <person name="Meyerdierks A."/>
            <person name="Storesund J.E."/>
            <person name="Kallscheuer N."/>
            <person name="Luecker S."/>
            <person name="Lage O.M."/>
            <person name="Pohl T."/>
            <person name="Merkel B.J."/>
            <person name="Hornburger P."/>
            <person name="Mueller R.-W."/>
            <person name="Bruemmer F."/>
            <person name="Labrenz M."/>
            <person name="Spormann A.M."/>
            <person name="Op Den Camp H."/>
            <person name="Overmann J."/>
            <person name="Amann R."/>
            <person name="Jetten M.S.M."/>
            <person name="Mascher T."/>
            <person name="Medema M.H."/>
            <person name="Devos D.P."/>
            <person name="Kaster A.-K."/>
            <person name="Ovreas L."/>
            <person name="Rohde M."/>
            <person name="Galperin M.Y."/>
            <person name="Jogler C."/>
        </authorList>
    </citation>
    <scope>NUCLEOTIDE SEQUENCE [LARGE SCALE GENOMIC DNA]</scope>
    <source>
        <strain evidence="2 3">Q31b</strain>
    </source>
</reference>
<name>A0A5C6DKS6_9BACT</name>
<dbReference type="Gene3D" id="2.40.10.10">
    <property type="entry name" value="Trypsin-like serine proteases"/>
    <property type="match status" value="1"/>
</dbReference>
<dbReference type="NCBIfam" id="TIGR02595">
    <property type="entry name" value="PEP_CTERM"/>
    <property type="match status" value="1"/>
</dbReference>
<dbReference type="GO" id="GO:0006508">
    <property type="term" value="P:proteolysis"/>
    <property type="evidence" value="ECO:0007669"/>
    <property type="project" value="InterPro"/>
</dbReference>
<accession>A0A5C6DKS6</accession>
<dbReference type="GO" id="GO:0004252">
    <property type="term" value="F:serine-type endopeptidase activity"/>
    <property type="evidence" value="ECO:0007669"/>
    <property type="project" value="InterPro"/>
</dbReference>
<dbReference type="EMBL" id="SJPY01000007">
    <property type="protein sequence ID" value="TWU37470.1"/>
    <property type="molecule type" value="Genomic_DNA"/>
</dbReference>
<feature type="domain" description="Peptidase S1" evidence="1">
    <location>
        <begin position="28"/>
        <end position="264"/>
    </location>
</feature>
<gene>
    <name evidence="2" type="ORF">Q31b_42580</name>
</gene>
<dbReference type="SMART" id="SM00020">
    <property type="entry name" value="Tryp_SPc"/>
    <property type="match status" value="1"/>
</dbReference>
<keyword evidence="3" id="KW-1185">Reference proteome</keyword>
<dbReference type="InterPro" id="IPR013424">
    <property type="entry name" value="Ice-binding_C"/>
</dbReference>
<sequence>MNVTKLTALCTSIIAFTYFAIPANAGLVITADALYLERANQHPYVGWLETEKIEGGTRFGGSGVLIDPHWVLMSAHQVFSVSGDLGSAYNLDSFRFGLGSNFISNRGENMLASELHLHGSYTGGNTGYDLALMYFENPFTSTAPIDIYAGSVAAGMESDIVGYGYYQQVDTTDQILTGDRRAGNNVVIGNDFLYANGVYTRLLPEGHSKYRELGMAGTPGDSGGALVIGGELAAISKWSSLTNNIGTTTGYALIDIDWVNATMALHPSAVPEPNSVLLLLAAVPIVAFVRKRKAASLNHAP</sequence>
<dbReference type="InterPro" id="IPR043504">
    <property type="entry name" value="Peptidase_S1_PA_chymotrypsin"/>
</dbReference>
<comment type="caution">
    <text evidence="2">The sequence shown here is derived from an EMBL/GenBank/DDBJ whole genome shotgun (WGS) entry which is preliminary data.</text>
</comment>
<dbReference type="Proteomes" id="UP000315471">
    <property type="component" value="Unassembled WGS sequence"/>
</dbReference>
<evidence type="ECO:0000313" key="2">
    <source>
        <dbReference type="EMBL" id="TWU37470.1"/>
    </source>
</evidence>
<evidence type="ECO:0000259" key="1">
    <source>
        <dbReference type="PROSITE" id="PS50240"/>
    </source>
</evidence>